<dbReference type="InterPro" id="IPR013559">
    <property type="entry name" value="YheO"/>
</dbReference>
<dbReference type="Proteomes" id="UP001218788">
    <property type="component" value="Unassembled WGS sequence"/>
</dbReference>
<dbReference type="RefSeq" id="WP_273641679.1">
    <property type="nucleotide sequence ID" value="NZ_JAQQXP010000002.1"/>
</dbReference>
<dbReference type="PANTHER" id="PTHR35568:SF1">
    <property type="entry name" value="TRANSCRIPTIONAL REGULATOR DAUR"/>
    <property type="match status" value="1"/>
</dbReference>
<sequence length="240" mass="26467">MEQQSTPTEVRSQFCEMERQLVMSTLQTVVSVLQEVLYENIEVVLHDLTRPESSVVAIANGHVTNRVIGDSILAGPKDDKGFEGAKEIAAAKGKQNNIITDYRTINSEGVELQSATAVFRDSDGIPFAGLCFNSDTTIPDMARTWLNSIAHKTPRAAPPPKPAEKVETLMDDVISTNIQRYGKPVEKMNREEKLNAVDAMQKGGLFIVRGGVNRAAKALGVTRFTIYNYLEELKNRSANK</sequence>
<evidence type="ECO:0000259" key="2">
    <source>
        <dbReference type="Pfam" id="PF13309"/>
    </source>
</evidence>
<gene>
    <name evidence="3" type="ORF">OIK42_14160</name>
</gene>
<dbReference type="InterPro" id="IPR039445">
    <property type="entry name" value="DauR-like_HTH"/>
</dbReference>
<protein>
    <submittedName>
        <fullName evidence="3">PAS domain-containing protein</fullName>
    </submittedName>
</protein>
<feature type="domain" description="YheO-like" evidence="1">
    <location>
        <begin position="25"/>
        <end position="142"/>
    </location>
</feature>
<dbReference type="InterPro" id="IPR039446">
    <property type="entry name" value="DauR-like"/>
</dbReference>
<feature type="domain" description="Transcriptional regulator DauR-like HTH" evidence="2">
    <location>
        <begin position="170"/>
        <end position="230"/>
    </location>
</feature>
<evidence type="ECO:0000313" key="4">
    <source>
        <dbReference type="Proteomes" id="UP001218788"/>
    </source>
</evidence>
<dbReference type="Pfam" id="PF13309">
    <property type="entry name" value="HTH_22"/>
    <property type="match status" value="1"/>
</dbReference>
<name>A0ABT5L4V7_9ALTE</name>
<comment type="caution">
    <text evidence="3">The sequence shown here is derived from an EMBL/GenBank/DDBJ whole genome shotgun (WGS) entry which is preliminary data.</text>
</comment>
<reference evidence="3 4" key="1">
    <citation type="submission" date="2022-10" db="EMBL/GenBank/DDBJ databases">
        <title>Alteromonas sp. chi3 Genome sequencing.</title>
        <authorList>
            <person name="Park S."/>
        </authorList>
    </citation>
    <scope>NUCLEOTIDE SEQUENCE [LARGE SCALE GENOMIC DNA]</scope>
    <source>
        <strain evidence="4">chi3</strain>
    </source>
</reference>
<evidence type="ECO:0000313" key="3">
    <source>
        <dbReference type="EMBL" id="MDC8831898.1"/>
    </source>
</evidence>
<evidence type="ECO:0000259" key="1">
    <source>
        <dbReference type="Pfam" id="PF08348"/>
    </source>
</evidence>
<dbReference type="EMBL" id="JAQQXP010000002">
    <property type="protein sequence ID" value="MDC8831898.1"/>
    <property type="molecule type" value="Genomic_DNA"/>
</dbReference>
<proteinExistence type="predicted"/>
<organism evidence="3 4">
    <name type="scientific">Alteromonas gilva</name>
    <dbReference type="NCBI Taxonomy" id="2987522"/>
    <lineage>
        <taxon>Bacteria</taxon>
        <taxon>Pseudomonadati</taxon>
        <taxon>Pseudomonadota</taxon>
        <taxon>Gammaproteobacteria</taxon>
        <taxon>Alteromonadales</taxon>
        <taxon>Alteromonadaceae</taxon>
        <taxon>Alteromonas/Salinimonas group</taxon>
        <taxon>Alteromonas</taxon>
    </lineage>
</organism>
<dbReference type="Pfam" id="PF08348">
    <property type="entry name" value="PAS_6"/>
    <property type="match status" value="1"/>
</dbReference>
<keyword evidence="4" id="KW-1185">Reference proteome</keyword>
<dbReference type="PANTHER" id="PTHR35568">
    <property type="entry name" value="TRANSCRIPTIONAL REGULATOR DAUR"/>
    <property type="match status" value="1"/>
</dbReference>
<accession>A0ABT5L4V7</accession>